<feature type="signal peptide" evidence="1">
    <location>
        <begin position="1"/>
        <end position="24"/>
    </location>
</feature>
<keyword evidence="4" id="KW-0378">Hydrolase</keyword>
<keyword evidence="1" id="KW-0732">Signal</keyword>
<reference evidence="5" key="1">
    <citation type="journal article" date="2019" name="Int. J. Syst. Evol. Microbiol.">
        <title>The Global Catalogue of Microorganisms (GCM) 10K type strain sequencing project: providing services to taxonomists for standard genome sequencing and annotation.</title>
        <authorList>
            <consortium name="The Broad Institute Genomics Platform"/>
            <consortium name="The Broad Institute Genome Sequencing Center for Infectious Disease"/>
            <person name="Wu L."/>
            <person name="Ma J."/>
        </authorList>
    </citation>
    <scope>NUCLEOTIDE SEQUENCE [LARGE SCALE GENOMIC DNA]</scope>
    <source>
        <strain evidence="5">JCM 14234</strain>
    </source>
</reference>
<dbReference type="SUPFAM" id="SSF53474">
    <property type="entry name" value="alpha/beta-Hydrolases"/>
    <property type="match status" value="1"/>
</dbReference>
<comment type="caution">
    <text evidence="4">The sequence shown here is derived from an EMBL/GenBank/DDBJ whole genome shotgun (WGS) entry which is preliminary data.</text>
</comment>
<dbReference type="Proteomes" id="UP001501035">
    <property type="component" value="Unassembled WGS sequence"/>
</dbReference>
<proteinExistence type="predicted"/>
<sequence>MHLHGAHTGTAARFLLLPLTGLLAAGCAVGPNTGPAVVRDGGSPGVASSQVKKAPAFPALTGVKTDVDWRDCPPAMASRYGITPAPALTVQCATMMNRADPNVATGDSVTIPLIRIRLASTPAQAAPIVAVTGTDLPAGQLVLALANGPAGAALLAKHPVVAVEQRGVVDIDCMTRADRRILADNGSVGTGDDPQAQVRRVAAAARSAADSCTDALDDNAMAFTYAQSATDVEALRRKWGVDHIALLGIGTGTQVALSYAAQYAPRVGRLILDSPTPFTGSAKDRAAVRVRGVQQALDTFTRRCATNPDCRGQVADPGAVLRSVLDKARAGTLKDLDDATVSDAVMTTVGLATDQAGLRSLVAALQSADRGDLTDLTTMTRRTAALQTPDGMLVSRCNNVTGAAGLNEVDALTGDWGKQYPLVGQTMAISLARCTGWGTSSPASAPAGFAVPPLVFGAGADPVNGSDPTVLGQLFAAARSQPTSVSWDGVGYSVVAHSDCAARIVNDFLDATALGAARSRACPAG</sequence>
<evidence type="ECO:0000259" key="3">
    <source>
        <dbReference type="Pfam" id="PF08386"/>
    </source>
</evidence>
<dbReference type="InterPro" id="IPR013595">
    <property type="entry name" value="Pept_S33_TAP-like_C"/>
</dbReference>
<accession>A0ABP6LPG0</accession>
<dbReference type="Gene3D" id="3.40.50.1820">
    <property type="entry name" value="alpha/beta hydrolase"/>
    <property type="match status" value="1"/>
</dbReference>
<evidence type="ECO:0000256" key="1">
    <source>
        <dbReference type="SAM" id="SignalP"/>
    </source>
</evidence>
<dbReference type="EMBL" id="BAAAVS010000058">
    <property type="protein sequence ID" value="GAA3047692.1"/>
    <property type="molecule type" value="Genomic_DNA"/>
</dbReference>
<dbReference type="GO" id="GO:0016787">
    <property type="term" value="F:hydrolase activity"/>
    <property type="evidence" value="ECO:0007669"/>
    <property type="project" value="UniProtKB-KW"/>
</dbReference>
<feature type="chain" id="PRO_5046302383" evidence="1">
    <location>
        <begin position="25"/>
        <end position="525"/>
    </location>
</feature>
<gene>
    <name evidence="4" type="ORF">GCM10010528_28680</name>
</gene>
<evidence type="ECO:0000313" key="5">
    <source>
        <dbReference type="Proteomes" id="UP001501035"/>
    </source>
</evidence>
<evidence type="ECO:0000259" key="2">
    <source>
        <dbReference type="Pfam" id="PF00561"/>
    </source>
</evidence>
<dbReference type="InterPro" id="IPR029058">
    <property type="entry name" value="AB_hydrolase_fold"/>
</dbReference>
<feature type="domain" description="Peptidase S33 tripeptidyl aminopeptidase-like C-terminal" evidence="3">
    <location>
        <begin position="420"/>
        <end position="513"/>
    </location>
</feature>
<feature type="domain" description="AB hydrolase-1" evidence="2">
    <location>
        <begin position="223"/>
        <end position="311"/>
    </location>
</feature>
<organism evidence="4 5">
    <name type="scientific">Gordonia defluvii</name>
    <dbReference type="NCBI Taxonomy" id="283718"/>
    <lineage>
        <taxon>Bacteria</taxon>
        <taxon>Bacillati</taxon>
        <taxon>Actinomycetota</taxon>
        <taxon>Actinomycetes</taxon>
        <taxon>Mycobacteriales</taxon>
        <taxon>Gordoniaceae</taxon>
        <taxon>Gordonia</taxon>
    </lineage>
</organism>
<dbReference type="RefSeq" id="WP_344716964.1">
    <property type="nucleotide sequence ID" value="NZ_BAAAVS010000058.1"/>
</dbReference>
<protein>
    <submittedName>
        <fullName evidence="4">Alpha/beta hydrolase</fullName>
    </submittedName>
</protein>
<dbReference type="InterPro" id="IPR000073">
    <property type="entry name" value="AB_hydrolase_1"/>
</dbReference>
<name>A0ABP6LPG0_9ACTN</name>
<keyword evidence="5" id="KW-1185">Reference proteome</keyword>
<evidence type="ECO:0000313" key="4">
    <source>
        <dbReference type="EMBL" id="GAA3047692.1"/>
    </source>
</evidence>
<dbReference type="Pfam" id="PF08386">
    <property type="entry name" value="Abhydrolase_4"/>
    <property type="match status" value="1"/>
</dbReference>
<dbReference type="Pfam" id="PF00561">
    <property type="entry name" value="Abhydrolase_1"/>
    <property type="match status" value="1"/>
</dbReference>